<dbReference type="Gene3D" id="1.25.40.10">
    <property type="entry name" value="Tetratricopeptide repeat domain"/>
    <property type="match status" value="1"/>
</dbReference>
<organism evidence="1 2">
    <name type="scientific">Lientehia hominis</name>
    <dbReference type="NCBI Taxonomy" id="2897778"/>
    <lineage>
        <taxon>Bacteria</taxon>
        <taxon>Bacillati</taxon>
        <taxon>Bacillota</taxon>
        <taxon>Clostridia</taxon>
        <taxon>Lachnospirales</taxon>
        <taxon>Lachnospiraceae</taxon>
        <taxon>Lientehia</taxon>
    </lineage>
</organism>
<protein>
    <recommendedName>
        <fullName evidence="3">Tetratricopeptide repeat protein</fullName>
    </recommendedName>
</protein>
<evidence type="ECO:0008006" key="3">
    <source>
        <dbReference type="Google" id="ProtNLM"/>
    </source>
</evidence>
<dbReference type="SUPFAM" id="SSF48452">
    <property type="entry name" value="TPR-like"/>
    <property type="match status" value="1"/>
</dbReference>
<dbReference type="AlphaFoldDB" id="A0AAP2W9A4"/>
<keyword evidence="2" id="KW-1185">Reference proteome</keyword>
<dbReference type="Proteomes" id="UP001299265">
    <property type="component" value="Unassembled WGS sequence"/>
</dbReference>
<dbReference type="InterPro" id="IPR011990">
    <property type="entry name" value="TPR-like_helical_dom_sf"/>
</dbReference>
<dbReference type="RefSeq" id="WP_231062916.1">
    <property type="nucleotide sequence ID" value="NZ_JAJNOR010000006.1"/>
</dbReference>
<dbReference type="EMBL" id="JAJNOR010000006">
    <property type="protein sequence ID" value="MCD2493046.1"/>
    <property type="molecule type" value="Genomic_DNA"/>
</dbReference>
<reference evidence="1 2" key="1">
    <citation type="submission" date="2021-11" db="EMBL/GenBank/DDBJ databases">
        <title>Lacrimispora sp. nov. NSJ-141 isolated from human feces.</title>
        <authorList>
            <person name="Abdugheni R."/>
        </authorList>
    </citation>
    <scope>NUCLEOTIDE SEQUENCE [LARGE SCALE GENOMIC DNA]</scope>
    <source>
        <strain evidence="1 2">NSJ-141</strain>
    </source>
</reference>
<evidence type="ECO:0000313" key="1">
    <source>
        <dbReference type="EMBL" id="MCD2493046.1"/>
    </source>
</evidence>
<accession>A0AAP2W9A4</accession>
<evidence type="ECO:0000313" key="2">
    <source>
        <dbReference type="Proteomes" id="UP001299265"/>
    </source>
</evidence>
<proteinExistence type="predicted"/>
<sequence length="273" mass="32037">MSGLILCNDTNVKNPYPIAELGISLHTAEELCYYIYNYVFLLESDFINEPLLYFIGTELAMPKLEEKIRKWIMDQSDMAQILFMILQDIHYYSEAELGVFKTQLEWMRRANPSERAKKKADYLLQKRKYAGAIHLYDSIIGGEQDKGMTKEFMGALYHNKGVAYAGLFEAEKALECMEKAYESLEREEILKEIFFLCQISGELELPEAMMLAVPAEQQFKWKEEFDTLYKHLMYSGKGKELEELWEKDSIRRKAGIQKLLSQWKQEYREMAKS</sequence>
<name>A0AAP2W9A4_9FIRM</name>
<comment type="caution">
    <text evidence="1">The sequence shown here is derived from an EMBL/GenBank/DDBJ whole genome shotgun (WGS) entry which is preliminary data.</text>
</comment>
<gene>
    <name evidence="1" type="ORF">LQE92_10500</name>
</gene>